<protein>
    <submittedName>
        <fullName evidence="1">Uncharacterized protein</fullName>
    </submittedName>
</protein>
<proteinExistence type="predicted"/>
<dbReference type="Proteomes" id="UP001201163">
    <property type="component" value="Unassembled WGS sequence"/>
</dbReference>
<dbReference type="EMBL" id="JAKELL010000019">
    <property type="protein sequence ID" value="KAH8993107.1"/>
    <property type="molecule type" value="Genomic_DNA"/>
</dbReference>
<keyword evidence="2" id="KW-1185">Reference proteome</keyword>
<comment type="caution">
    <text evidence="1">The sequence shown here is derived from an EMBL/GenBank/DDBJ whole genome shotgun (WGS) entry which is preliminary data.</text>
</comment>
<dbReference type="AlphaFoldDB" id="A0AAD4LIY7"/>
<gene>
    <name evidence="1" type="ORF">EDB92DRAFT_1815599</name>
</gene>
<accession>A0AAD4LIY7</accession>
<evidence type="ECO:0000313" key="1">
    <source>
        <dbReference type="EMBL" id="KAH8993107.1"/>
    </source>
</evidence>
<reference evidence="1" key="1">
    <citation type="submission" date="2022-01" db="EMBL/GenBank/DDBJ databases">
        <title>Comparative genomics reveals a dynamic genome evolution in the ectomycorrhizal milk-cap (Lactarius) mushrooms.</title>
        <authorList>
            <consortium name="DOE Joint Genome Institute"/>
            <person name="Lebreton A."/>
            <person name="Tang N."/>
            <person name="Kuo A."/>
            <person name="LaButti K."/>
            <person name="Drula E."/>
            <person name="Barry K."/>
            <person name="Clum A."/>
            <person name="Lipzen A."/>
            <person name="Mousain D."/>
            <person name="Ng V."/>
            <person name="Wang R."/>
            <person name="Wang X."/>
            <person name="Dai Y."/>
            <person name="Henrissat B."/>
            <person name="Grigoriev I.V."/>
            <person name="Guerin-Laguette A."/>
            <person name="Yu F."/>
            <person name="Martin F.M."/>
        </authorList>
    </citation>
    <scope>NUCLEOTIDE SEQUENCE</scope>
    <source>
        <strain evidence="1">QP</strain>
    </source>
</reference>
<evidence type="ECO:0000313" key="2">
    <source>
        <dbReference type="Proteomes" id="UP001201163"/>
    </source>
</evidence>
<sequence length="208" mass="22332">MGIPEQHLSSVNFTLSYVYVLSKLYYGVRTRSGGTVNVGAWRPHWPCCATRGEAGTAWPHAPLPVQMGQRAHMHPLPHKCPCVPPSPKGEGMPGVACKWGTVKLGAACPRVPHAYRAVRPREEGRGRGVMCPLSGGVAKWEGEGQGQCALVCLLSARMGCCRQGKGGRRHALMCPTCGGVDGGEERVQEAKGHCVPLICVRRGQLRSM</sequence>
<name>A0AAD4LIY7_9AGAM</name>
<organism evidence="1 2">
    <name type="scientific">Lactarius akahatsu</name>
    <dbReference type="NCBI Taxonomy" id="416441"/>
    <lineage>
        <taxon>Eukaryota</taxon>
        <taxon>Fungi</taxon>
        <taxon>Dikarya</taxon>
        <taxon>Basidiomycota</taxon>
        <taxon>Agaricomycotina</taxon>
        <taxon>Agaricomycetes</taxon>
        <taxon>Russulales</taxon>
        <taxon>Russulaceae</taxon>
        <taxon>Lactarius</taxon>
    </lineage>
</organism>